<dbReference type="RefSeq" id="WP_379842791.1">
    <property type="nucleotide sequence ID" value="NZ_JBHSMA010000002.1"/>
</dbReference>
<dbReference type="PANTHER" id="PTHR46401">
    <property type="entry name" value="GLYCOSYLTRANSFERASE WBBK-RELATED"/>
    <property type="match status" value="1"/>
</dbReference>
<dbReference type="SUPFAM" id="SSF53756">
    <property type="entry name" value="UDP-Glycosyltransferase/glycogen phosphorylase"/>
    <property type="match status" value="1"/>
</dbReference>
<evidence type="ECO:0000256" key="1">
    <source>
        <dbReference type="ARBA" id="ARBA00022679"/>
    </source>
</evidence>
<dbReference type="InterPro" id="IPR001296">
    <property type="entry name" value="Glyco_trans_1"/>
</dbReference>
<evidence type="ECO:0000259" key="3">
    <source>
        <dbReference type="Pfam" id="PF00534"/>
    </source>
</evidence>
<name>A0ABW0IAJ6_9BACT</name>
<comment type="caution">
    <text evidence="4">The sequence shown here is derived from an EMBL/GenBank/DDBJ whole genome shotgun (WGS) entry which is preliminary data.</text>
</comment>
<dbReference type="Proteomes" id="UP001596106">
    <property type="component" value="Unassembled WGS sequence"/>
</dbReference>
<feature type="domain" description="Glycosyl transferase family 1" evidence="3">
    <location>
        <begin position="162"/>
        <end position="309"/>
    </location>
</feature>
<organism evidence="4 5">
    <name type="scientific">Larkinella bovis</name>
    <dbReference type="NCBI Taxonomy" id="683041"/>
    <lineage>
        <taxon>Bacteria</taxon>
        <taxon>Pseudomonadati</taxon>
        <taxon>Bacteroidota</taxon>
        <taxon>Cytophagia</taxon>
        <taxon>Cytophagales</taxon>
        <taxon>Spirosomataceae</taxon>
        <taxon>Larkinella</taxon>
    </lineage>
</organism>
<dbReference type="CDD" id="cd03809">
    <property type="entry name" value="GT4_MtfB-like"/>
    <property type="match status" value="1"/>
</dbReference>
<sequence length="347" mass="39937">MKITYLFRNEKTGFSIEGIFSGLMEEMRLQSMYRITAVKMRYVSSSLRSIYENLKQARGVSSDVYHITGDNNYLALATPSDRTVLTILDSIILVRTWADRQYFRFAFFWLLYYFWPIWKAGIVTAISEKSKEDLVQFIGRRLASKIVVVPCFYDPVLKPAPQPFNTVDPIILHIGTPPHKNLLRLIAALKGVRCRLDIVAELTDEARDALRTNNIVYTQSQRLSQADIIRKYQDCDLVAFVSTYEGFGMPIIEGNAIGRPVLTSNLSPMREVAGAGACLIDPFDVQSIREGVLRICEDDTYREQLIQRGFENARRFTRNQIAQEYDLLYKQIGERNRSRMPEVKMEN</sequence>
<reference evidence="5" key="1">
    <citation type="journal article" date="2019" name="Int. J. Syst. Evol. Microbiol.">
        <title>The Global Catalogue of Microorganisms (GCM) 10K type strain sequencing project: providing services to taxonomists for standard genome sequencing and annotation.</title>
        <authorList>
            <consortium name="The Broad Institute Genomics Platform"/>
            <consortium name="The Broad Institute Genome Sequencing Center for Infectious Disease"/>
            <person name="Wu L."/>
            <person name="Ma J."/>
        </authorList>
    </citation>
    <scope>NUCLEOTIDE SEQUENCE [LARGE SCALE GENOMIC DNA]</scope>
    <source>
        <strain evidence="5">CCUG 55250</strain>
    </source>
</reference>
<keyword evidence="5" id="KW-1185">Reference proteome</keyword>
<proteinExistence type="predicted"/>
<dbReference type="Pfam" id="PF00534">
    <property type="entry name" value="Glycos_transf_1"/>
    <property type="match status" value="1"/>
</dbReference>
<dbReference type="PANTHER" id="PTHR46401:SF2">
    <property type="entry name" value="GLYCOSYLTRANSFERASE WBBK-RELATED"/>
    <property type="match status" value="1"/>
</dbReference>
<evidence type="ECO:0000313" key="5">
    <source>
        <dbReference type="Proteomes" id="UP001596106"/>
    </source>
</evidence>
<dbReference type="Gene3D" id="3.40.50.2000">
    <property type="entry name" value="Glycogen Phosphorylase B"/>
    <property type="match status" value="2"/>
</dbReference>
<dbReference type="EMBL" id="JBHSMA010000002">
    <property type="protein sequence ID" value="MFC5409152.1"/>
    <property type="molecule type" value="Genomic_DNA"/>
</dbReference>
<keyword evidence="1" id="KW-0808">Transferase</keyword>
<accession>A0ABW0IAJ6</accession>
<gene>
    <name evidence="4" type="ORF">ACFPMF_07540</name>
</gene>
<keyword evidence="2" id="KW-0472">Membrane</keyword>
<evidence type="ECO:0000313" key="4">
    <source>
        <dbReference type="EMBL" id="MFC5409152.1"/>
    </source>
</evidence>
<keyword evidence="2" id="KW-0812">Transmembrane</keyword>
<protein>
    <submittedName>
        <fullName evidence="4">Glycosyltransferase family 4 protein</fullName>
    </submittedName>
</protein>
<keyword evidence="2" id="KW-1133">Transmembrane helix</keyword>
<evidence type="ECO:0000256" key="2">
    <source>
        <dbReference type="SAM" id="Phobius"/>
    </source>
</evidence>
<feature type="transmembrane region" description="Helical" evidence="2">
    <location>
        <begin position="102"/>
        <end position="118"/>
    </location>
</feature>